<feature type="compositionally biased region" description="Basic residues" evidence="1">
    <location>
        <begin position="189"/>
        <end position="199"/>
    </location>
</feature>
<proteinExistence type="predicted"/>
<dbReference type="InParanoid" id="A0A1Y2C6R2"/>
<feature type="compositionally biased region" description="Pro residues" evidence="1">
    <location>
        <begin position="136"/>
        <end position="145"/>
    </location>
</feature>
<reference evidence="2 3" key="1">
    <citation type="submission" date="2016-07" db="EMBL/GenBank/DDBJ databases">
        <title>Pervasive Adenine N6-methylation of Active Genes in Fungi.</title>
        <authorList>
            <consortium name="DOE Joint Genome Institute"/>
            <person name="Mondo S.J."/>
            <person name="Dannebaum R.O."/>
            <person name="Kuo R.C."/>
            <person name="Labutti K."/>
            <person name="Haridas S."/>
            <person name="Kuo A."/>
            <person name="Salamov A."/>
            <person name="Ahrendt S.R."/>
            <person name="Lipzen A."/>
            <person name="Sullivan W."/>
            <person name="Andreopoulos W.B."/>
            <person name="Clum A."/>
            <person name="Lindquist E."/>
            <person name="Daum C."/>
            <person name="Ramamoorthy G.K."/>
            <person name="Gryganskyi A."/>
            <person name="Culley D."/>
            <person name="Magnuson J.K."/>
            <person name="James T.Y."/>
            <person name="O'Malley M.A."/>
            <person name="Stajich J.E."/>
            <person name="Spatafora J.W."/>
            <person name="Visel A."/>
            <person name="Grigoriev I.V."/>
        </authorList>
    </citation>
    <scope>NUCLEOTIDE SEQUENCE [LARGE SCALE GENOMIC DNA]</scope>
    <source>
        <strain evidence="2 3">62-1032</strain>
    </source>
</reference>
<dbReference type="AlphaFoldDB" id="A0A1Y2C6R2"/>
<feature type="compositionally biased region" description="Low complexity" evidence="1">
    <location>
        <begin position="124"/>
        <end position="135"/>
    </location>
</feature>
<evidence type="ECO:0000313" key="3">
    <source>
        <dbReference type="Proteomes" id="UP000193467"/>
    </source>
</evidence>
<sequence length="210" mass="23662">MADTLAAEVRRGTVKRAKYSQWSELNDWSRIKIIADLKPTRAAISARRADEQRQRELKARSTASARPPRPSTSAEAARAAQEAALRGERFRPPRAAPQPPSRPPTRDRRSFSLHQSTPPPPSPTFSESSYESSSPPSSPFPPPSPSAEDINPFDPSHPIHRNASQRRSTTIPRAERPTVFVAVTDSQPRRPRPYKHRRRDSRDERGFYGQ</sequence>
<evidence type="ECO:0000313" key="2">
    <source>
        <dbReference type="EMBL" id="ORY42719.1"/>
    </source>
</evidence>
<feature type="region of interest" description="Disordered" evidence="1">
    <location>
        <begin position="43"/>
        <end position="210"/>
    </location>
</feature>
<gene>
    <name evidence="2" type="ORF">BCR35DRAFT_41091</name>
</gene>
<feature type="compositionally biased region" description="Basic and acidic residues" evidence="1">
    <location>
        <begin position="47"/>
        <end position="59"/>
    </location>
</feature>
<dbReference type="EMBL" id="MCGR01000131">
    <property type="protein sequence ID" value="ORY42719.1"/>
    <property type="molecule type" value="Genomic_DNA"/>
</dbReference>
<protein>
    <submittedName>
        <fullName evidence="2">Uncharacterized protein</fullName>
    </submittedName>
</protein>
<accession>A0A1Y2C6R2</accession>
<feature type="compositionally biased region" description="Basic and acidic residues" evidence="1">
    <location>
        <begin position="200"/>
        <end position="210"/>
    </location>
</feature>
<organism evidence="2 3">
    <name type="scientific">Leucosporidium creatinivorum</name>
    <dbReference type="NCBI Taxonomy" id="106004"/>
    <lineage>
        <taxon>Eukaryota</taxon>
        <taxon>Fungi</taxon>
        <taxon>Dikarya</taxon>
        <taxon>Basidiomycota</taxon>
        <taxon>Pucciniomycotina</taxon>
        <taxon>Microbotryomycetes</taxon>
        <taxon>Leucosporidiales</taxon>
        <taxon>Leucosporidium</taxon>
    </lineage>
</organism>
<feature type="compositionally biased region" description="Low complexity" evidence="1">
    <location>
        <begin position="60"/>
        <end position="84"/>
    </location>
</feature>
<comment type="caution">
    <text evidence="2">The sequence shown here is derived from an EMBL/GenBank/DDBJ whole genome shotgun (WGS) entry which is preliminary data.</text>
</comment>
<evidence type="ECO:0000256" key="1">
    <source>
        <dbReference type="SAM" id="MobiDB-lite"/>
    </source>
</evidence>
<feature type="compositionally biased region" description="Pro residues" evidence="1">
    <location>
        <begin position="94"/>
        <end position="103"/>
    </location>
</feature>
<keyword evidence="3" id="KW-1185">Reference proteome</keyword>
<dbReference type="Proteomes" id="UP000193467">
    <property type="component" value="Unassembled WGS sequence"/>
</dbReference>
<name>A0A1Y2C6R2_9BASI</name>